<reference evidence="4" key="1">
    <citation type="submission" date="2018-05" db="EMBL/GenBank/DDBJ databases">
        <title>Ignatzschineria dubaiensis sp. nov., isolated from necrotic foot tissues of dromedaries (Camelus dromedarius) and associated maggots in Dubai, United Arab Emirates.</title>
        <authorList>
            <person name="Tsang C.C."/>
            <person name="Tang J.Y.M."/>
            <person name="Fong J.Y.H."/>
            <person name="Kinne J."/>
            <person name="Lee H.H."/>
            <person name="Joseph M."/>
            <person name="Jose S."/>
            <person name="Schuster R.K."/>
            <person name="Tang Y."/>
            <person name="Sivakumar S."/>
            <person name="Chen J.H.K."/>
            <person name="Teng J.L.L."/>
            <person name="Lau S.K.P."/>
            <person name="Wernery U."/>
            <person name="Woo P.C.Y."/>
        </authorList>
    </citation>
    <scope>NUCLEOTIDE SEQUENCE [LARGE SCALE GENOMIC DNA]</scope>
    <source>
        <strain evidence="4">UAE-HKU58</strain>
    </source>
</reference>
<evidence type="ECO:0000313" key="4">
    <source>
        <dbReference type="Proteomes" id="UP000245217"/>
    </source>
</evidence>
<dbReference type="Proteomes" id="UP000245217">
    <property type="component" value="Unassembled WGS sequence"/>
</dbReference>
<feature type="compositionally biased region" description="Gly residues" evidence="1">
    <location>
        <begin position="208"/>
        <end position="218"/>
    </location>
</feature>
<keyword evidence="4" id="KW-1185">Reference proteome</keyword>
<evidence type="ECO:0000256" key="1">
    <source>
        <dbReference type="SAM" id="MobiDB-lite"/>
    </source>
</evidence>
<dbReference type="PIRSF" id="PIRSF012337">
    <property type="entry name" value="gp45"/>
    <property type="match status" value="1"/>
</dbReference>
<organism evidence="3 4">
    <name type="scientific">Ignatzschineria cameli</name>
    <dbReference type="NCBI Taxonomy" id="2182793"/>
    <lineage>
        <taxon>Bacteria</taxon>
        <taxon>Pseudomonadati</taxon>
        <taxon>Pseudomonadota</taxon>
        <taxon>Gammaproteobacteria</taxon>
        <taxon>Cardiobacteriales</taxon>
        <taxon>Ignatzschineriaceae</taxon>
        <taxon>Ignatzschineria</taxon>
    </lineage>
</organism>
<dbReference type="RefSeq" id="WP_109201338.1">
    <property type="nucleotide sequence ID" value="NZ_QEWS01000003.1"/>
</dbReference>
<dbReference type="InterPro" id="IPR053861">
    <property type="entry name" value="Phage_Mu_Gp45_N"/>
</dbReference>
<feature type="domain" description="Bacteriophage Mu Gp45 N-terminal" evidence="2">
    <location>
        <begin position="13"/>
        <end position="77"/>
    </location>
</feature>
<sequence length="218" mass="22606">MRRDNLRKLIRQGRLAMLNDATDTQIAQVELFADEVVGDVERLQNYGFTSMPTEGGVYLVNIGGKGNQPVILVVNDDKTRLRINPGEVAVYHSEGHHIVLKASGVIEANCTTLIANADESVSVTTKTAEITATESATITTKSAKIDAPETEITGNANVGGNLMIAGGIGMGGAKPEKGRAIIQGTLEATEDVIGGGVSLNSHTHSGVQTGGGNTGGPS</sequence>
<proteinExistence type="predicted"/>
<dbReference type="Pfam" id="PF06890">
    <property type="entry name" value="Phage_Mu_Gp45"/>
    <property type="match status" value="1"/>
</dbReference>
<dbReference type="InterPro" id="IPR014462">
    <property type="entry name" value="Phage_Mu_Gp45"/>
</dbReference>
<name>A0ABX5L0K9_9GAMM</name>
<dbReference type="EMBL" id="QEWV01000003">
    <property type="protein sequence ID" value="PWD93014.1"/>
    <property type="molecule type" value="Genomic_DNA"/>
</dbReference>
<dbReference type="InterPro" id="IPR013046">
    <property type="entry name" value="GpV/Gp45"/>
</dbReference>
<dbReference type="NCBIfam" id="TIGR01644">
    <property type="entry name" value="phage_P2_V"/>
    <property type="match status" value="1"/>
</dbReference>
<evidence type="ECO:0000313" key="3">
    <source>
        <dbReference type="EMBL" id="PWD93014.1"/>
    </source>
</evidence>
<dbReference type="InterPro" id="IPR044033">
    <property type="entry name" value="GpV-like_apex"/>
</dbReference>
<protein>
    <recommendedName>
        <fullName evidence="2">Bacteriophage Mu Gp45 N-terminal domain-containing protein</fullName>
    </recommendedName>
</protein>
<gene>
    <name evidence="3" type="ORF">DC078_04135</name>
</gene>
<feature type="region of interest" description="Disordered" evidence="1">
    <location>
        <begin position="196"/>
        <end position="218"/>
    </location>
</feature>
<accession>A0ABX5L0K9</accession>
<dbReference type="Pfam" id="PF18946">
    <property type="entry name" value="Apex"/>
    <property type="match status" value="1"/>
</dbReference>
<comment type="caution">
    <text evidence="3">The sequence shown here is derived from an EMBL/GenBank/DDBJ whole genome shotgun (WGS) entry which is preliminary data.</text>
</comment>
<evidence type="ECO:0000259" key="2">
    <source>
        <dbReference type="Pfam" id="PF06890"/>
    </source>
</evidence>